<proteinExistence type="inferred from homology"/>
<protein>
    <submittedName>
        <fullName evidence="5">Baseplate J like protein</fullName>
    </submittedName>
</protein>
<feature type="domain" description="Baseplate protein J-like barrel" evidence="2">
    <location>
        <begin position="85"/>
        <end position="162"/>
    </location>
</feature>
<dbReference type="InterPro" id="IPR006949">
    <property type="entry name" value="Barrel_Baseplate_J-like"/>
</dbReference>
<dbReference type="Pfam" id="PF04865">
    <property type="entry name" value="Baseplate_J"/>
    <property type="match status" value="1"/>
</dbReference>
<dbReference type="InterPro" id="IPR058531">
    <property type="entry name" value="Baseplate_J_M"/>
</dbReference>
<reference evidence="5" key="1">
    <citation type="journal article" date="2021" name="Proc. Natl. Acad. Sci. U.S.A.">
        <title>A Catalog of Tens of Thousands of Viruses from Human Metagenomes Reveals Hidden Associations with Chronic Diseases.</title>
        <authorList>
            <person name="Tisza M.J."/>
            <person name="Buck C.B."/>
        </authorList>
    </citation>
    <scope>NUCLEOTIDE SEQUENCE</scope>
    <source>
        <strain evidence="5">Ct0UO21</strain>
    </source>
</reference>
<dbReference type="InterPro" id="IPR058530">
    <property type="entry name" value="Baseplate_J-like_C"/>
</dbReference>
<organism evidence="5">
    <name type="scientific">Siphoviridae sp. ct0UO21</name>
    <dbReference type="NCBI Taxonomy" id="2825293"/>
    <lineage>
        <taxon>Viruses</taxon>
        <taxon>Duplodnaviria</taxon>
        <taxon>Heunggongvirae</taxon>
        <taxon>Uroviricota</taxon>
        <taxon>Caudoviricetes</taxon>
    </lineage>
</organism>
<dbReference type="PANTHER" id="PTHR37829:SF3">
    <property type="entry name" value="PROTEIN JAYE-RELATED"/>
    <property type="match status" value="1"/>
</dbReference>
<dbReference type="PANTHER" id="PTHR37829">
    <property type="entry name" value="PHAGE-LIKE ELEMENT PBSX PROTEIN XKDT"/>
    <property type="match status" value="1"/>
</dbReference>
<dbReference type="Pfam" id="PF26078">
    <property type="entry name" value="Baseplate_J_M"/>
    <property type="match status" value="1"/>
</dbReference>
<accession>A0A8S5PDI9</accession>
<evidence type="ECO:0000313" key="5">
    <source>
        <dbReference type="EMBL" id="DAE04523.1"/>
    </source>
</evidence>
<evidence type="ECO:0000259" key="2">
    <source>
        <dbReference type="Pfam" id="PF04865"/>
    </source>
</evidence>
<comment type="similarity">
    <text evidence="1">Belongs to the Mu gp47/PBSX XkdT family.</text>
</comment>
<name>A0A8S5PDI9_9CAUD</name>
<dbReference type="EMBL" id="BK015390">
    <property type="protein sequence ID" value="DAE04523.1"/>
    <property type="molecule type" value="Genomic_DNA"/>
</dbReference>
<evidence type="ECO:0000256" key="1">
    <source>
        <dbReference type="ARBA" id="ARBA00038087"/>
    </source>
</evidence>
<dbReference type="InterPro" id="IPR052399">
    <property type="entry name" value="Phage_Baseplate_Assmbl_Protein"/>
</dbReference>
<sequence>MFENKTFKSIKQSIIDKLTGTAATIEGSYTGDIIAGVALEIEKLYAYINTLKSAMFPTADSGEYLEMRCADYGIARKPASKAVITVTLSAASAVTLPKGTLLQSQSTGLNFGLTATVSLKAGAKTTAQAKCTTAGAVTLPANDLLPAAVIKDLTVTNSKTSAGADAETDAELYRRLQLRLRYAPGCGTAADYRRWALEVPGCGYAKASTNAAGQIVVVVATPTLGAMDNATHQSIADNINAKRPLGASVRVFAALNVPKTLTATVDLYDGYTIDIVTAAFNDSLKKHIAEIAFDGATDKLTIARITYFLMATPGIKDATAVKINGSTADLDISSSIPTFTVTLTATDKDTGSKT</sequence>
<feature type="domain" description="Baseplate J-like central" evidence="3">
    <location>
        <begin position="187"/>
        <end position="253"/>
    </location>
</feature>
<feature type="domain" description="Baseplate J-like C-terminal" evidence="4">
    <location>
        <begin position="261"/>
        <end position="332"/>
    </location>
</feature>
<dbReference type="Pfam" id="PF26079">
    <property type="entry name" value="Baseplate_J_C"/>
    <property type="match status" value="1"/>
</dbReference>
<evidence type="ECO:0000259" key="4">
    <source>
        <dbReference type="Pfam" id="PF26079"/>
    </source>
</evidence>
<evidence type="ECO:0000259" key="3">
    <source>
        <dbReference type="Pfam" id="PF26078"/>
    </source>
</evidence>